<dbReference type="AlphaFoldDB" id="A0A5K1K231"/>
<accession>A0A5K1K231</accession>
<evidence type="ECO:0000256" key="4">
    <source>
        <dbReference type="ARBA" id="ARBA00023002"/>
    </source>
</evidence>
<organism evidence="7">
    <name type="scientific">Ganoderma boninense</name>
    <dbReference type="NCBI Taxonomy" id="34458"/>
    <lineage>
        <taxon>Eukaryota</taxon>
        <taxon>Fungi</taxon>
        <taxon>Dikarya</taxon>
        <taxon>Basidiomycota</taxon>
        <taxon>Agaricomycotina</taxon>
        <taxon>Agaricomycetes</taxon>
        <taxon>Polyporales</taxon>
        <taxon>Polyporaceae</taxon>
        <taxon>Ganoderma</taxon>
    </lineage>
</organism>
<evidence type="ECO:0000256" key="3">
    <source>
        <dbReference type="ARBA" id="ARBA00022723"/>
    </source>
</evidence>
<dbReference type="InterPro" id="IPR036396">
    <property type="entry name" value="Cyt_P450_sf"/>
</dbReference>
<dbReference type="GO" id="GO:0004497">
    <property type="term" value="F:monooxygenase activity"/>
    <property type="evidence" value="ECO:0007669"/>
    <property type="project" value="InterPro"/>
</dbReference>
<evidence type="ECO:0000256" key="2">
    <source>
        <dbReference type="ARBA" id="ARBA00010617"/>
    </source>
</evidence>
<evidence type="ECO:0000256" key="6">
    <source>
        <dbReference type="SAM" id="MobiDB-lite"/>
    </source>
</evidence>
<reference evidence="7" key="1">
    <citation type="submission" date="2019-10" db="EMBL/GenBank/DDBJ databases">
        <authorList>
            <person name="Nor Muhammad N."/>
        </authorList>
    </citation>
    <scope>NUCLEOTIDE SEQUENCE</scope>
</reference>
<evidence type="ECO:0000313" key="7">
    <source>
        <dbReference type="EMBL" id="VWP00087.1"/>
    </source>
</evidence>
<dbReference type="PANTHER" id="PTHR46206">
    <property type="entry name" value="CYTOCHROME P450"/>
    <property type="match status" value="1"/>
</dbReference>
<feature type="compositionally biased region" description="Basic and acidic residues" evidence="6">
    <location>
        <begin position="233"/>
        <end position="242"/>
    </location>
</feature>
<dbReference type="Gene3D" id="1.10.630.10">
    <property type="entry name" value="Cytochrome P450"/>
    <property type="match status" value="1"/>
</dbReference>
<dbReference type="GO" id="GO:0005506">
    <property type="term" value="F:iron ion binding"/>
    <property type="evidence" value="ECO:0007669"/>
    <property type="project" value="InterPro"/>
</dbReference>
<keyword evidence="5" id="KW-0408">Iron</keyword>
<comment type="similarity">
    <text evidence="2">Belongs to the cytochrome P450 family.</text>
</comment>
<feature type="region of interest" description="Disordered" evidence="6">
    <location>
        <begin position="233"/>
        <end position="257"/>
    </location>
</feature>
<evidence type="ECO:0000256" key="5">
    <source>
        <dbReference type="ARBA" id="ARBA00023004"/>
    </source>
</evidence>
<comment type="cofactor">
    <cofactor evidence="1">
        <name>heme</name>
        <dbReference type="ChEBI" id="CHEBI:30413"/>
    </cofactor>
</comment>
<dbReference type="CDD" id="cd11041">
    <property type="entry name" value="CYP503A1-like"/>
    <property type="match status" value="1"/>
</dbReference>
<gene>
    <name evidence="7" type="primary">I1RDG6</name>
</gene>
<dbReference type="SUPFAM" id="SSF48264">
    <property type="entry name" value="Cytochrome P450"/>
    <property type="match status" value="1"/>
</dbReference>
<sequence>MHAIPTIGGSSLPGLSYLGAFRILRNFNQILEEGYRKARLPSPRQAPSLGFAAAHCAELLLQYPTSAFKVATFDRWLVVICGREMVEELRKRPEEELSVALGIIDIVREKLLKKLYSVLPDAVDEVFVAIKDYIPAGDIDWTSIEIAPVVGKILARAGNRIFVGLPLCRDEAYLALAIGFSRRLIKQVSVLRRVPDFLKRRFIAPFVIKAQDDTSRAVCHIPPLIEERMRALEEDREDKPNDSDGTAMDPGKCDSKRRDGVSYHSTIVYLQLWVNRHLIQHLMMPPRARTDYCLYGVRPRHTSRDDEPEGVKDITLHDGTRIPAGTLLGANAHALHRDAAPLADAHTFDAFCYARMRGCAGQSLKHQFASTSPGYIAFGHGPRAWFIDDDHDDDDDDDAANSPGRFFASNILKAALACILLNYDLKPEAAGDGSCPPNARRILFKRRGGSV</sequence>
<protein>
    <submittedName>
        <fullName evidence="7">Uncharacterized protein</fullName>
    </submittedName>
</protein>
<keyword evidence="4" id="KW-0560">Oxidoreductase</keyword>
<keyword evidence="3" id="KW-0479">Metal-binding</keyword>
<dbReference type="GO" id="GO:0016705">
    <property type="term" value="F:oxidoreductase activity, acting on paired donors, with incorporation or reduction of molecular oxygen"/>
    <property type="evidence" value="ECO:0007669"/>
    <property type="project" value="InterPro"/>
</dbReference>
<dbReference type="GO" id="GO:0020037">
    <property type="term" value="F:heme binding"/>
    <property type="evidence" value="ECO:0007669"/>
    <property type="project" value="InterPro"/>
</dbReference>
<dbReference type="EMBL" id="LR728151">
    <property type="protein sequence ID" value="VWP00087.1"/>
    <property type="molecule type" value="Genomic_DNA"/>
</dbReference>
<proteinExistence type="inferred from homology"/>
<name>A0A5K1K231_9APHY</name>
<evidence type="ECO:0000256" key="1">
    <source>
        <dbReference type="ARBA" id="ARBA00001971"/>
    </source>
</evidence>